<evidence type="ECO:0008006" key="6">
    <source>
        <dbReference type="Google" id="ProtNLM"/>
    </source>
</evidence>
<feature type="chain" id="PRO_5035990859" description="Ankyrin repeat domain-containing protein" evidence="1">
    <location>
        <begin position="34"/>
        <end position="257"/>
    </location>
</feature>
<feature type="signal peptide" evidence="1">
    <location>
        <begin position="1"/>
        <end position="33"/>
    </location>
</feature>
<evidence type="ECO:0000313" key="3">
    <source>
        <dbReference type="EMBL" id="SPR01526.1"/>
    </source>
</evidence>
<keyword evidence="1" id="KW-0732">Signal</keyword>
<dbReference type="SUPFAM" id="SSF48403">
    <property type="entry name" value="Ankyrin repeat"/>
    <property type="match status" value="1"/>
</dbReference>
<keyword evidence="3" id="KW-0496">Mitochondrion</keyword>
<dbReference type="Gene3D" id="1.25.40.20">
    <property type="entry name" value="Ankyrin repeat-containing domain"/>
    <property type="match status" value="1"/>
</dbReference>
<accession>A0A0G4J6W2</accession>
<reference evidence="3 5" key="2">
    <citation type="submission" date="2018-03" db="EMBL/GenBank/DDBJ databases">
        <authorList>
            <person name="Fogelqvist J."/>
        </authorList>
    </citation>
    <scope>NUCLEOTIDE SEQUENCE [LARGE SCALE GENOMIC DNA]</scope>
</reference>
<evidence type="ECO:0000313" key="5">
    <source>
        <dbReference type="Proteomes" id="UP000290189"/>
    </source>
</evidence>
<name>A0A0G4J6W2_PLABS</name>
<gene>
    <name evidence="2" type="ORF">PBRA_009249</name>
    <name evidence="3" type="ORF">PLBR_LOCUS8741</name>
</gene>
<reference evidence="2 4" key="1">
    <citation type="submission" date="2015-02" db="EMBL/GenBank/DDBJ databases">
        <authorList>
            <person name="Chooi Y.-H."/>
        </authorList>
    </citation>
    <scope>NUCLEOTIDE SEQUENCE [LARGE SCALE GENOMIC DNA]</scope>
    <source>
        <strain evidence="2">E3</strain>
    </source>
</reference>
<dbReference type="EMBL" id="OVEO01000018">
    <property type="protein sequence ID" value="SPR01526.1"/>
    <property type="molecule type" value="Genomic_DNA"/>
</dbReference>
<dbReference type="Proteomes" id="UP000039324">
    <property type="component" value="Unassembled WGS sequence"/>
</dbReference>
<organism evidence="2 4">
    <name type="scientific">Plasmodiophora brassicae</name>
    <name type="common">Clubroot disease agent</name>
    <dbReference type="NCBI Taxonomy" id="37360"/>
    <lineage>
        <taxon>Eukaryota</taxon>
        <taxon>Sar</taxon>
        <taxon>Rhizaria</taxon>
        <taxon>Endomyxa</taxon>
        <taxon>Phytomyxea</taxon>
        <taxon>Plasmodiophorida</taxon>
        <taxon>Plasmodiophoridae</taxon>
        <taxon>Plasmodiophora</taxon>
    </lineage>
</organism>
<geneLocation type="mitochondrion" evidence="3"/>
<dbReference type="InterPro" id="IPR036770">
    <property type="entry name" value="Ankyrin_rpt-contain_sf"/>
</dbReference>
<dbReference type="Proteomes" id="UP000290189">
    <property type="component" value="Unassembled WGS sequence"/>
</dbReference>
<proteinExistence type="predicted"/>
<evidence type="ECO:0000313" key="2">
    <source>
        <dbReference type="EMBL" id="CEP03031.1"/>
    </source>
</evidence>
<keyword evidence="4" id="KW-1185">Reference proteome</keyword>
<evidence type="ECO:0000256" key="1">
    <source>
        <dbReference type="SAM" id="SignalP"/>
    </source>
</evidence>
<sequence>MAIDNRARLRLAVPLLSVVVVIAVLLCTHEVDAALDDATVGSGLHQLWFAARTHEERTLVTSINSIVVGDLRSVNSRQTVTQIHSLPFGGADTSVLHWAACNGADDALRLLVDGIPGTVNCLLIPGDDAHSRWKQLLQCAIGNGHGGAVGILLDTTPEEFIIGAHDPTLLLAARCGNAEVARALFGTLGRPIRVSNGITIPALREAAAWGNLACVSELVDNVLVSDSELMEARDMAEQNSHPHVVQKLDEIRQRTWF</sequence>
<protein>
    <recommendedName>
        <fullName evidence="6">Ankyrin repeat domain-containing protein</fullName>
    </recommendedName>
</protein>
<dbReference type="EMBL" id="CDSF01000137">
    <property type="protein sequence ID" value="CEP03031.1"/>
    <property type="molecule type" value="Genomic_DNA"/>
</dbReference>
<evidence type="ECO:0000313" key="4">
    <source>
        <dbReference type="Proteomes" id="UP000039324"/>
    </source>
</evidence>
<dbReference type="AlphaFoldDB" id="A0A0G4J6W2"/>